<proteinExistence type="predicted"/>
<organism evidence="1 2">
    <name type="scientific">Antarcticirhabdus aurantiaca</name>
    <dbReference type="NCBI Taxonomy" id="2606717"/>
    <lineage>
        <taxon>Bacteria</taxon>
        <taxon>Pseudomonadati</taxon>
        <taxon>Pseudomonadota</taxon>
        <taxon>Alphaproteobacteria</taxon>
        <taxon>Hyphomicrobiales</taxon>
        <taxon>Aurantimonadaceae</taxon>
        <taxon>Antarcticirhabdus</taxon>
    </lineage>
</organism>
<keyword evidence="2" id="KW-1185">Reference proteome</keyword>
<evidence type="ECO:0000313" key="1">
    <source>
        <dbReference type="EMBL" id="WAJ26787.1"/>
    </source>
</evidence>
<name>A0ACD4NIW5_9HYPH</name>
<dbReference type="EMBL" id="CP113520">
    <property type="protein sequence ID" value="WAJ26787.1"/>
    <property type="molecule type" value="Genomic_DNA"/>
</dbReference>
<protein>
    <submittedName>
        <fullName evidence="1">Methenyltetrahydromethanopterin cyclohydrolase</fullName>
        <ecNumber evidence="1">3.5.4.27</ecNumber>
    </submittedName>
</protein>
<sequence>MSRTHHLSVNKGAARIVDHMKRCAAELGIAVSEGAAGETLIDCGAASPGGIESGRLLAEACLGGLGHVSVGPSAAFPRWPFGLTVRSSQPVVACLGSQYAGWQLASGEGEASYFAMGSGPARALAGLEHIFADIGYADRSDAAVLVLETGTAPPAELVRRVAQDCDVDPADLTILFAPTQSLAGTVQIVGRIVEVALHKAHTLHFDLARIREGVGTAPLPPPHPDFVTAMGRTNDAVIYGGEVVLYVSGPAADARALAEGLPSSTCADHGRPFAEIFRAYEGDFYKIDASLFSPAAVSVVALETGETFRGGRLEPALVDASFGA</sequence>
<gene>
    <name evidence="1" type="primary">mch</name>
    <name evidence="1" type="ORF">OXU80_18200</name>
</gene>
<dbReference type="Proteomes" id="UP001163223">
    <property type="component" value="Chromosome"/>
</dbReference>
<dbReference type="EC" id="3.5.4.27" evidence="1"/>
<reference evidence="1" key="1">
    <citation type="submission" date="2022-11" db="EMBL/GenBank/DDBJ databases">
        <title>beta-Carotene-producing bacterium, Jeongeuplla avenae sp. nov., alleviates the salt stress of Arabidopsis seedlings.</title>
        <authorList>
            <person name="Jiang L."/>
            <person name="Lee J."/>
        </authorList>
    </citation>
    <scope>NUCLEOTIDE SEQUENCE</scope>
    <source>
        <strain evidence="1">DY_R2A_6</strain>
    </source>
</reference>
<keyword evidence="1" id="KW-0378">Hydrolase</keyword>
<evidence type="ECO:0000313" key="2">
    <source>
        <dbReference type="Proteomes" id="UP001163223"/>
    </source>
</evidence>
<accession>A0ACD4NIW5</accession>